<dbReference type="GeneID" id="19170996"/>
<dbReference type="Proteomes" id="UP000019478">
    <property type="component" value="Unassembled WGS sequence"/>
</dbReference>
<comment type="caution">
    <text evidence="1">The sequence shown here is derived from an EMBL/GenBank/DDBJ whole genome shotgun (WGS) entry which is preliminary data.</text>
</comment>
<dbReference type="Gene3D" id="3.40.50.720">
    <property type="entry name" value="NAD(P)-binding Rossmann-like Domain"/>
    <property type="match status" value="1"/>
</dbReference>
<dbReference type="AlphaFoldDB" id="W9XK63"/>
<dbReference type="GO" id="GO:0005737">
    <property type="term" value="C:cytoplasm"/>
    <property type="evidence" value="ECO:0007669"/>
    <property type="project" value="TreeGrafter"/>
</dbReference>
<protein>
    <recommendedName>
        <fullName evidence="3">Ornithine cyclodeaminase</fullName>
    </recommendedName>
</protein>
<dbReference type="SUPFAM" id="SSF51735">
    <property type="entry name" value="NAD(P)-binding Rossmann-fold domains"/>
    <property type="match status" value="1"/>
</dbReference>
<dbReference type="eggNOG" id="KOG3007">
    <property type="taxonomic scope" value="Eukaryota"/>
</dbReference>
<sequence>MLVLRDGDVLGLLSSLSREEAQRLLSRLHDVLREFSQSKAAGPEERTIHQPERETIATRLGNTSLFMPSSITTSTGVKVVTISSGGLKGSINVFAPAGELLGVLNAEEVTAFRTSLAVMIAYVRYPHPKTKVVVFGAGRQAEWHVQLALLLGDVRQVTVVNRSSARRMERLFEQLRKRYPRTEFRLLLKTGAGPDYDTQLRSRLADSEVIFCCTPATTPHFPHSYLDRKSRFISLIGSYKPSMQEVDKDTLLSGDCIYVDTKEGCLVEAGELIKANVSADQLVEIGELHDDSLLRPNGNLVFKCVGMGIMDLVIARELLAMAKEKELGLRVDDF</sequence>
<dbReference type="EMBL" id="AMGY01000006">
    <property type="protein sequence ID" value="EXJ80608.1"/>
    <property type="molecule type" value="Genomic_DNA"/>
</dbReference>
<dbReference type="STRING" id="1182542.W9XK63"/>
<evidence type="ECO:0000313" key="1">
    <source>
        <dbReference type="EMBL" id="EXJ80608.1"/>
    </source>
</evidence>
<dbReference type="InterPro" id="IPR023401">
    <property type="entry name" value="ODC_N"/>
</dbReference>
<evidence type="ECO:0008006" key="3">
    <source>
        <dbReference type="Google" id="ProtNLM"/>
    </source>
</evidence>
<dbReference type="InterPro" id="IPR036291">
    <property type="entry name" value="NAD(P)-bd_dom_sf"/>
</dbReference>
<accession>W9XK63</accession>
<dbReference type="PANTHER" id="PTHR13812:SF23">
    <property type="entry name" value="PRNX PROTEIN"/>
    <property type="match status" value="1"/>
</dbReference>
<dbReference type="RefSeq" id="XP_007735196.1">
    <property type="nucleotide sequence ID" value="XM_007737006.1"/>
</dbReference>
<organism evidence="1 2">
    <name type="scientific">Capronia epimyces CBS 606.96</name>
    <dbReference type="NCBI Taxonomy" id="1182542"/>
    <lineage>
        <taxon>Eukaryota</taxon>
        <taxon>Fungi</taxon>
        <taxon>Dikarya</taxon>
        <taxon>Ascomycota</taxon>
        <taxon>Pezizomycotina</taxon>
        <taxon>Eurotiomycetes</taxon>
        <taxon>Chaetothyriomycetidae</taxon>
        <taxon>Chaetothyriales</taxon>
        <taxon>Herpotrichiellaceae</taxon>
        <taxon>Capronia</taxon>
    </lineage>
</organism>
<dbReference type="Gene3D" id="3.30.1780.10">
    <property type="entry name" value="ornithine cyclodeaminase, domain 1"/>
    <property type="match status" value="1"/>
</dbReference>
<reference evidence="1 2" key="1">
    <citation type="submission" date="2013-03" db="EMBL/GenBank/DDBJ databases">
        <title>The Genome Sequence of Capronia epimyces CBS 606.96.</title>
        <authorList>
            <consortium name="The Broad Institute Genomics Platform"/>
            <person name="Cuomo C."/>
            <person name="de Hoog S."/>
            <person name="Gorbushina A."/>
            <person name="Walker B."/>
            <person name="Young S.K."/>
            <person name="Zeng Q."/>
            <person name="Gargeya S."/>
            <person name="Fitzgerald M."/>
            <person name="Haas B."/>
            <person name="Abouelleil A."/>
            <person name="Allen A.W."/>
            <person name="Alvarado L."/>
            <person name="Arachchi H.M."/>
            <person name="Berlin A.M."/>
            <person name="Chapman S.B."/>
            <person name="Gainer-Dewar J."/>
            <person name="Goldberg J."/>
            <person name="Griggs A."/>
            <person name="Gujja S."/>
            <person name="Hansen M."/>
            <person name="Howarth C."/>
            <person name="Imamovic A."/>
            <person name="Ireland A."/>
            <person name="Larimer J."/>
            <person name="McCowan C."/>
            <person name="Murphy C."/>
            <person name="Pearson M."/>
            <person name="Poon T.W."/>
            <person name="Priest M."/>
            <person name="Roberts A."/>
            <person name="Saif S."/>
            <person name="Shea T."/>
            <person name="Sisk P."/>
            <person name="Sykes S."/>
            <person name="Wortman J."/>
            <person name="Nusbaum C."/>
            <person name="Birren B."/>
        </authorList>
    </citation>
    <scope>NUCLEOTIDE SEQUENCE [LARGE SCALE GENOMIC DNA]</scope>
    <source>
        <strain evidence="1 2">CBS 606.96</strain>
    </source>
</reference>
<keyword evidence="2" id="KW-1185">Reference proteome</keyword>
<gene>
    <name evidence="1" type="ORF">A1O3_06891</name>
</gene>
<name>W9XK63_9EURO</name>
<proteinExistence type="predicted"/>
<dbReference type="HOGENOM" id="CLU_042088_0_1_1"/>
<dbReference type="OrthoDB" id="41492at2759"/>
<dbReference type="PANTHER" id="PTHR13812">
    <property type="entry name" value="KETIMINE REDUCTASE MU-CRYSTALLIN"/>
    <property type="match status" value="1"/>
</dbReference>
<evidence type="ECO:0000313" key="2">
    <source>
        <dbReference type="Proteomes" id="UP000019478"/>
    </source>
</evidence>
<dbReference type="Pfam" id="PF02423">
    <property type="entry name" value="OCD_Mu_crystall"/>
    <property type="match status" value="1"/>
</dbReference>
<dbReference type="InterPro" id="IPR003462">
    <property type="entry name" value="ODC_Mu_crystall"/>
</dbReference>